<evidence type="ECO:0000313" key="3">
    <source>
        <dbReference type="Proteomes" id="UP001214576"/>
    </source>
</evidence>
<name>A0AAD4UA26_OVIAM</name>
<proteinExistence type="predicted"/>
<dbReference type="AlphaFoldDB" id="A0AAD4UA26"/>
<keyword evidence="3" id="KW-1185">Reference proteome</keyword>
<organism evidence="2 3">
    <name type="scientific">Ovis ammon polii</name>
    <dbReference type="NCBI Taxonomy" id="230172"/>
    <lineage>
        <taxon>Eukaryota</taxon>
        <taxon>Metazoa</taxon>
        <taxon>Chordata</taxon>
        <taxon>Craniata</taxon>
        <taxon>Vertebrata</taxon>
        <taxon>Euteleostomi</taxon>
        <taxon>Mammalia</taxon>
        <taxon>Eutheria</taxon>
        <taxon>Laurasiatheria</taxon>
        <taxon>Artiodactyla</taxon>
        <taxon>Ruminantia</taxon>
        <taxon>Pecora</taxon>
        <taxon>Bovidae</taxon>
        <taxon>Caprinae</taxon>
        <taxon>Ovis</taxon>
    </lineage>
</organism>
<dbReference type="EMBL" id="JAKZEL010000008">
    <property type="protein sequence ID" value="KAI4541216.1"/>
    <property type="molecule type" value="Genomic_DNA"/>
</dbReference>
<feature type="compositionally biased region" description="Basic and acidic residues" evidence="1">
    <location>
        <begin position="63"/>
        <end position="75"/>
    </location>
</feature>
<evidence type="ECO:0000313" key="2">
    <source>
        <dbReference type="EMBL" id="KAI4541216.1"/>
    </source>
</evidence>
<feature type="region of interest" description="Disordered" evidence="1">
    <location>
        <begin position="61"/>
        <end position="86"/>
    </location>
</feature>
<protein>
    <submittedName>
        <fullName evidence="2">Uncharacterized protein</fullName>
    </submittedName>
</protein>
<sequence length="194" mass="21817">MTLHKSYFSFENTRGSSLGSLPVLILYESLALSQSPLRKKQFHFVGVDACTKTRSSHSNICSQRKDSSIQNRGKDTGISVSPSAKGEKHDSLEKYYSKDRKALDICCKSVFLTHSSAVFTRKWSSDGKYMKINASKLHGPWTYLTINFWSCEHIECNLLLKARSSTGKGSNPGNFLFPLLLHTDNLKCQEVDIE</sequence>
<reference evidence="2" key="1">
    <citation type="submission" date="2022-03" db="EMBL/GenBank/DDBJ databases">
        <title>Genomic analyses of argali, domestic sheep and their hybrids provide insights into chromosomal evolution, heterosis and genetic basis of agronomic traits.</title>
        <authorList>
            <person name="Li M."/>
        </authorList>
    </citation>
    <scope>NUCLEOTIDE SEQUENCE</scope>
    <source>
        <strain evidence="2">CAU-MHL-2022a</strain>
        <tissue evidence="2">Skin</tissue>
    </source>
</reference>
<evidence type="ECO:0000256" key="1">
    <source>
        <dbReference type="SAM" id="MobiDB-lite"/>
    </source>
</evidence>
<comment type="caution">
    <text evidence="2">The sequence shown here is derived from an EMBL/GenBank/DDBJ whole genome shotgun (WGS) entry which is preliminary data.</text>
</comment>
<accession>A0AAD4UA26</accession>
<gene>
    <name evidence="2" type="ORF">MG293_008358</name>
</gene>
<dbReference type="Proteomes" id="UP001214576">
    <property type="component" value="Unassembled WGS sequence"/>
</dbReference>